<evidence type="ECO:0000256" key="4">
    <source>
        <dbReference type="ARBA" id="ARBA00022980"/>
    </source>
</evidence>
<comment type="function">
    <text evidence="6 8">This protein binds to the 23S rRNA, and is important in its secondary structure. It is located near the subunit interface in the base of the L7/L12 stalk, and near the tRNA binding site of the peptidyltransferase center.</text>
</comment>
<feature type="domain" description="Large ribosomal subunit protein uL6 alpha-beta" evidence="9">
    <location>
        <begin position="91"/>
        <end position="164"/>
    </location>
</feature>
<dbReference type="Proteomes" id="UP000069912">
    <property type="component" value="Chromosome"/>
</dbReference>
<dbReference type="PIRSF" id="PIRSF002162">
    <property type="entry name" value="Ribosomal_L6"/>
    <property type="match status" value="1"/>
</dbReference>
<evidence type="ECO:0000256" key="7">
    <source>
        <dbReference type="RuleBase" id="RU003869"/>
    </source>
</evidence>
<dbReference type="RefSeq" id="WP_067973011.1">
    <property type="nucleotide sequence ID" value="NZ_CAJHKM010000004.1"/>
</dbReference>
<keyword evidence="13" id="KW-1185">Reference proteome</keyword>
<organism evidence="10 13">
    <name type="scientific">Aerococcus sanguinicola</name>
    <dbReference type="NCBI Taxonomy" id="119206"/>
    <lineage>
        <taxon>Bacteria</taxon>
        <taxon>Bacillati</taxon>
        <taxon>Bacillota</taxon>
        <taxon>Bacilli</taxon>
        <taxon>Lactobacillales</taxon>
        <taxon>Aerococcaceae</taxon>
        <taxon>Aerococcus</taxon>
    </lineage>
</organism>
<dbReference type="EMBL" id="VYWO01000001">
    <property type="protein sequence ID" value="KAA9302401.1"/>
    <property type="molecule type" value="Genomic_DNA"/>
</dbReference>
<dbReference type="GO" id="GO:0002181">
    <property type="term" value="P:cytoplasmic translation"/>
    <property type="evidence" value="ECO:0007669"/>
    <property type="project" value="TreeGrafter"/>
</dbReference>
<reference evidence="10 13" key="1">
    <citation type="journal article" date="2016" name="Genome Announc.">
        <title>Complete Genome Sequences of Aerococcus christensenii CCUG 28831T, Aerococcus sanguinicola CCUG 43001T, Aerococcus urinae CCUG 36881T, Aerococcus urinaeequi CCUG 28094T, Aerococcus urinaehominis CCUG 42038 BT, and Aerococcus viridans CCUG 4311T.</title>
        <authorList>
            <person name="Carkaci D."/>
            <person name="Dargis R."/>
            <person name="Nielsen X.C."/>
            <person name="Skovgaard O."/>
            <person name="Fuursted K."/>
            <person name="Christensen J.J."/>
        </authorList>
    </citation>
    <scope>NUCLEOTIDE SEQUENCE [LARGE SCALE GENOMIC DNA]</scope>
    <source>
        <strain evidence="10 13">CCUG43001</strain>
    </source>
</reference>
<evidence type="ECO:0000313" key="11">
    <source>
        <dbReference type="EMBL" id="KAA9302401.1"/>
    </source>
</evidence>
<accession>A0A0X8FC56</accession>
<reference evidence="11 15" key="4">
    <citation type="submission" date="2019-09" db="EMBL/GenBank/DDBJ databases">
        <title>Draft genome sequence assemblies of isolates from the urinary tract.</title>
        <authorList>
            <person name="Mores C.R."/>
            <person name="Putonti C."/>
            <person name="Wolfe A.J."/>
        </authorList>
    </citation>
    <scope>NUCLEOTIDE SEQUENCE [LARGE SCALE GENOMIC DNA]</scope>
    <source>
        <strain evidence="11 15">UMB623</strain>
    </source>
</reference>
<dbReference type="OrthoDB" id="9805007at2"/>
<proteinExistence type="inferred from homology"/>
<evidence type="ECO:0000256" key="2">
    <source>
        <dbReference type="ARBA" id="ARBA00022730"/>
    </source>
</evidence>
<evidence type="ECO:0000256" key="5">
    <source>
        <dbReference type="ARBA" id="ARBA00023274"/>
    </source>
</evidence>
<evidence type="ECO:0000256" key="6">
    <source>
        <dbReference type="HAMAP-Rule" id="MF_01365"/>
    </source>
</evidence>
<dbReference type="FunFam" id="3.90.930.12:FF:000002">
    <property type="entry name" value="50S ribosomal protein L6"/>
    <property type="match status" value="1"/>
</dbReference>
<dbReference type="EMBL" id="CP014160">
    <property type="protein sequence ID" value="AMB93817.1"/>
    <property type="molecule type" value="Genomic_DNA"/>
</dbReference>
<dbReference type="GO" id="GO:0022625">
    <property type="term" value="C:cytosolic large ribosomal subunit"/>
    <property type="evidence" value="ECO:0007669"/>
    <property type="project" value="UniProtKB-UniRule"/>
</dbReference>
<dbReference type="InterPro" id="IPR036789">
    <property type="entry name" value="Ribosomal_uL6-like_a/b-dom_sf"/>
</dbReference>
<evidence type="ECO:0000259" key="9">
    <source>
        <dbReference type="Pfam" id="PF00347"/>
    </source>
</evidence>
<dbReference type="AlphaFoldDB" id="A0A0X8FC56"/>
<dbReference type="PROSITE" id="PS00525">
    <property type="entry name" value="RIBOSOMAL_L6_1"/>
    <property type="match status" value="1"/>
</dbReference>
<evidence type="ECO:0000313" key="13">
    <source>
        <dbReference type="Proteomes" id="UP000069912"/>
    </source>
</evidence>
<comment type="subunit">
    <text evidence="6">Part of the 50S ribosomal subunit.</text>
</comment>
<keyword evidence="3 6" id="KW-0694">RNA-binding</keyword>
<dbReference type="NCBIfam" id="TIGR03654">
    <property type="entry name" value="L6_bact"/>
    <property type="match status" value="1"/>
</dbReference>
<dbReference type="InterPro" id="IPR000702">
    <property type="entry name" value="Ribosomal_uL6-like"/>
</dbReference>
<dbReference type="Proteomes" id="UP000327148">
    <property type="component" value="Unassembled WGS sequence"/>
</dbReference>
<evidence type="ECO:0000256" key="1">
    <source>
        <dbReference type="ARBA" id="ARBA00009356"/>
    </source>
</evidence>
<dbReference type="PANTHER" id="PTHR11655">
    <property type="entry name" value="60S/50S RIBOSOMAL PROTEIN L6/L9"/>
    <property type="match status" value="1"/>
</dbReference>
<reference evidence="12 14" key="3">
    <citation type="submission" date="2017-12" db="EMBL/GenBank/DDBJ databases">
        <title>Phylogenetic diversity of female urinary microbiome.</title>
        <authorList>
            <person name="Thomas-White K."/>
            <person name="Wolfe A.J."/>
        </authorList>
    </citation>
    <scope>NUCLEOTIDE SEQUENCE [LARGE SCALE GENOMIC DNA]</scope>
    <source>
        <strain evidence="12 14">UMB0139</strain>
    </source>
</reference>
<name>A0A0X8FC56_9LACT</name>
<dbReference type="GeneID" id="92903060"/>
<dbReference type="STRING" id="119206.AWM72_03120"/>
<dbReference type="Proteomes" id="UP000234239">
    <property type="component" value="Unassembled WGS sequence"/>
</dbReference>
<dbReference type="HAMAP" id="MF_01365_B">
    <property type="entry name" value="Ribosomal_uL6_B"/>
    <property type="match status" value="1"/>
</dbReference>
<dbReference type="GO" id="GO:0003735">
    <property type="term" value="F:structural constituent of ribosome"/>
    <property type="evidence" value="ECO:0007669"/>
    <property type="project" value="UniProtKB-UniRule"/>
</dbReference>
<evidence type="ECO:0000256" key="3">
    <source>
        <dbReference type="ARBA" id="ARBA00022884"/>
    </source>
</evidence>
<evidence type="ECO:0000313" key="12">
    <source>
        <dbReference type="EMBL" id="PKZ21451.1"/>
    </source>
</evidence>
<comment type="similarity">
    <text evidence="1 6 7">Belongs to the universal ribosomal protein uL6 family.</text>
</comment>
<dbReference type="PRINTS" id="PR00059">
    <property type="entry name" value="RIBOSOMALL6"/>
</dbReference>
<reference evidence="13" key="2">
    <citation type="submission" date="2016-01" db="EMBL/GenBank/DDBJ databases">
        <title>Six Aerococcus type strain genome sequencing and assembly using PacBio and Illumina Hiseq.</title>
        <authorList>
            <person name="Carkaci D."/>
            <person name="Dargis R."/>
            <person name="Nielsen X.C."/>
            <person name="Skovgaard O."/>
            <person name="Fuursted K."/>
            <person name="Christensen J.J."/>
        </authorList>
    </citation>
    <scope>NUCLEOTIDE SEQUENCE [LARGE SCALE GENOMIC DNA]</scope>
    <source>
        <strain evidence="13">CCUG43001</strain>
    </source>
</reference>
<evidence type="ECO:0000256" key="8">
    <source>
        <dbReference type="RuleBase" id="RU003870"/>
    </source>
</evidence>
<gene>
    <name evidence="6" type="primary">rplF</name>
    <name evidence="10" type="ORF">AWM72_03120</name>
    <name evidence="12" type="ORF">CYJ28_05970</name>
    <name evidence="11" type="ORF">F6I03_04060</name>
</gene>
<dbReference type="FunFam" id="3.90.930.12:FF:000001">
    <property type="entry name" value="50S ribosomal protein L6"/>
    <property type="match status" value="1"/>
</dbReference>
<dbReference type="EMBL" id="PKGY01000003">
    <property type="protein sequence ID" value="PKZ21451.1"/>
    <property type="molecule type" value="Genomic_DNA"/>
</dbReference>
<dbReference type="InterPro" id="IPR002358">
    <property type="entry name" value="Ribosomal_uL6_CS"/>
</dbReference>
<feature type="domain" description="Large ribosomal subunit protein uL6 alpha-beta" evidence="9">
    <location>
        <begin position="11"/>
        <end position="82"/>
    </location>
</feature>
<dbReference type="KEGG" id="asan:AWM72_03120"/>
<keyword evidence="4 6" id="KW-0689">Ribosomal protein</keyword>
<dbReference type="Gene3D" id="3.90.930.12">
    <property type="entry name" value="Ribosomal protein L6, alpha-beta domain"/>
    <property type="match status" value="2"/>
</dbReference>
<dbReference type="GO" id="GO:0019843">
    <property type="term" value="F:rRNA binding"/>
    <property type="evidence" value="ECO:0007669"/>
    <property type="project" value="UniProtKB-UniRule"/>
</dbReference>
<protein>
    <recommendedName>
        <fullName evidence="6">Large ribosomal subunit protein uL6</fullName>
    </recommendedName>
</protein>
<dbReference type="InterPro" id="IPR019906">
    <property type="entry name" value="Ribosomal_uL6_bac-type"/>
</dbReference>
<evidence type="ECO:0000313" key="10">
    <source>
        <dbReference type="EMBL" id="AMB93817.1"/>
    </source>
</evidence>
<dbReference type="InterPro" id="IPR020040">
    <property type="entry name" value="Ribosomal_uL6_a/b-dom"/>
</dbReference>
<dbReference type="SUPFAM" id="SSF56053">
    <property type="entry name" value="Ribosomal protein L6"/>
    <property type="match status" value="2"/>
</dbReference>
<evidence type="ECO:0000313" key="15">
    <source>
        <dbReference type="Proteomes" id="UP000327148"/>
    </source>
</evidence>
<evidence type="ECO:0000313" key="14">
    <source>
        <dbReference type="Proteomes" id="UP000234239"/>
    </source>
</evidence>
<keyword evidence="5 6" id="KW-0687">Ribonucleoprotein</keyword>
<keyword evidence="2 6" id="KW-0699">rRNA-binding</keyword>
<sequence>MSRVGNKPVTIPSNVTIDVQDHTLTVKGPKGELTRTFDPQITINVEENEITFERPNNQKNVRALHGTTRALVNNMVLGVSEGFKKTLLLQGVGYRAQAQGNKLTLSVGLSHPAEFDIPEGIEVDLPSNTEINISGADKDLVGQFAANVREIRRPEPYKGKGVRYSDEHIIRKEGKTGK</sequence>
<dbReference type="PANTHER" id="PTHR11655:SF14">
    <property type="entry name" value="LARGE RIBOSOMAL SUBUNIT PROTEIN UL6M"/>
    <property type="match status" value="1"/>
</dbReference>
<dbReference type="Pfam" id="PF00347">
    <property type="entry name" value="Ribosomal_L6"/>
    <property type="match status" value="2"/>
</dbReference>